<evidence type="ECO:0000256" key="1">
    <source>
        <dbReference type="SAM" id="MobiDB-lite"/>
    </source>
</evidence>
<name>A0A8J3L1C0_9ACTN</name>
<accession>A0A8J3L1C0</accession>
<protein>
    <submittedName>
        <fullName evidence="2">Uncharacterized protein</fullName>
    </submittedName>
</protein>
<sequence length="251" mass="27324">MTTKPTFREQLTDTLPTHTSWTTVLSDQTATWTTPAGIWRITRHLFAGLHVTGPGLNLAHTTIDHALGVLRALGAIPSTDDPVTEAEYAEIHADLDTTLQLLPAVDMHPDARRLLEKYGHRTAEPTPCAPAGPGDPMHAGEQPDPSRPIGPVSAEAQQHIDAVTTEPTDWLVWSLQHQAWWSSNGAGYTTDHYQAARLTKAQATDEDDWDTTSSVAIQIPGDLMVGDPLIADVLAQRVAAEVQRRTTEATR</sequence>
<dbReference type="AlphaFoldDB" id="A0A8J3L1C0"/>
<dbReference type="RefSeq" id="WP_203698035.1">
    <property type="nucleotide sequence ID" value="NZ_BAAALC010000003.1"/>
</dbReference>
<gene>
    <name evidence="2" type="ORF">Cco03nite_68920</name>
</gene>
<proteinExistence type="predicted"/>
<comment type="caution">
    <text evidence="2">The sequence shown here is derived from an EMBL/GenBank/DDBJ whole genome shotgun (WGS) entry which is preliminary data.</text>
</comment>
<feature type="region of interest" description="Disordered" evidence="1">
    <location>
        <begin position="122"/>
        <end position="152"/>
    </location>
</feature>
<evidence type="ECO:0000313" key="3">
    <source>
        <dbReference type="Proteomes" id="UP000630887"/>
    </source>
</evidence>
<organism evidence="2 3">
    <name type="scientific">Catellatospora coxensis</name>
    <dbReference type="NCBI Taxonomy" id="310354"/>
    <lineage>
        <taxon>Bacteria</taxon>
        <taxon>Bacillati</taxon>
        <taxon>Actinomycetota</taxon>
        <taxon>Actinomycetes</taxon>
        <taxon>Micromonosporales</taxon>
        <taxon>Micromonosporaceae</taxon>
        <taxon>Catellatospora</taxon>
    </lineage>
</organism>
<reference evidence="2 3" key="1">
    <citation type="submission" date="2021-01" db="EMBL/GenBank/DDBJ databases">
        <title>Whole genome shotgun sequence of Catellatospora coxensis NBRC 107359.</title>
        <authorList>
            <person name="Komaki H."/>
            <person name="Tamura T."/>
        </authorList>
    </citation>
    <scope>NUCLEOTIDE SEQUENCE [LARGE SCALE GENOMIC DNA]</scope>
    <source>
        <strain evidence="2 3">NBRC 107359</strain>
    </source>
</reference>
<evidence type="ECO:0000313" key="2">
    <source>
        <dbReference type="EMBL" id="GIG10192.1"/>
    </source>
</evidence>
<keyword evidence="3" id="KW-1185">Reference proteome</keyword>
<dbReference type="Proteomes" id="UP000630887">
    <property type="component" value="Unassembled WGS sequence"/>
</dbReference>
<dbReference type="EMBL" id="BONI01000082">
    <property type="protein sequence ID" value="GIG10192.1"/>
    <property type="molecule type" value="Genomic_DNA"/>
</dbReference>